<organism evidence="9 10">
    <name type="scientific">Metaclostridioides mangenotii</name>
    <dbReference type="NCBI Taxonomy" id="1540"/>
    <lineage>
        <taxon>Bacteria</taxon>
        <taxon>Bacillati</taxon>
        <taxon>Bacillota</taxon>
        <taxon>Clostridia</taxon>
        <taxon>Peptostreptococcales</taxon>
        <taxon>Peptostreptococcaceae</taxon>
        <taxon>Metaclostridioides</taxon>
    </lineage>
</organism>
<keyword evidence="10" id="KW-1185">Reference proteome</keyword>
<proteinExistence type="predicted"/>
<dbReference type="RefSeq" id="WP_209457604.1">
    <property type="nucleotide sequence ID" value="NZ_BAAACS010000017.1"/>
</dbReference>
<evidence type="ECO:0000259" key="8">
    <source>
        <dbReference type="Pfam" id="PF12705"/>
    </source>
</evidence>
<protein>
    <recommendedName>
        <fullName evidence="8">PD-(D/E)XK endonuclease-like domain-containing protein</fullName>
    </recommendedName>
</protein>
<evidence type="ECO:0000256" key="6">
    <source>
        <dbReference type="ARBA" id="ARBA00023125"/>
    </source>
</evidence>
<dbReference type="Pfam" id="PF12705">
    <property type="entry name" value="PDDEXK_1"/>
    <property type="match status" value="1"/>
</dbReference>
<evidence type="ECO:0000256" key="4">
    <source>
        <dbReference type="ARBA" id="ARBA00022806"/>
    </source>
</evidence>
<evidence type="ECO:0000256" key="5">
    <source>
        <dbReference type="ARBA" id="ARBA00022840"/>
    </source>
</evidence>
<dbReference type="InterPro" id="IPR011604">
    <property type="entry name" value="PDDEXK-like_dom_sf"/>
</dbReference>
<keyword evidence="7" id="KW-0234">DNA repair</keyword>
<dbReference type="InterPro" id="IPR038726">
    <property type="entry name" value="PDDEXK_AddAB-type"/>
</dbReference>
<dbReference type="Proteomes" id="UP000767291">
    <property type="component" value="Unassembled WGS sequence"/>
</dbReference>
<reference evidence="9 10" key="1">
    <citation type="submission" date="2021-03" db="EMBL/GenBank/DDBJ databases">
        <title>Genomic Encyclopedia of Type Strains, Phase IV (KMG-IV): sequencing the most valuable type-strain genomes for metagenomic binning, comparative biology and taxonomic classification.</title>
        <authorList>
            <person name="Goeker M."/>
        </authorList>
    </citation>
    <scope>NUCLEOTIDE SEQUENCE [LARGE SCALE GENOMIC DNA]</scope>
    <source>
        <strain evidence="9 10">DSM 1289</strain>
    </source>
</reference>
<name>A0ABS4EEB6_9FIRM</name>
<comment type="caution">
    <text evidence="9">The sequence shown here is derived from an EMBL/GenBank/DDBJ whole genome shotgun (WGS) entry which is preliminary data.</text>
</comment>
<dbReference type="EMBL" id="JAGGJX010000007">
    <property type="protein sequence ID" value="MBP1856277.1"/>
    <property type="molecule type" value="Genomic_DNA"/>
</dbReference>
<keyword evidence="1" id="KW-0547">Nucleotide-binding</keyword>
<accession>A0ABS4EEB6</accession>
<evidence type="ECO:0000256" key="7">
    <source>
        <dbReference type="ARBA" id="ARBA00023204"/>
    </source>
</evidence>
<keyword evidence="5" id="KW-0067">ATP-binding</keyword>
<keyword evidence="2" id="KW-0227">DNA damage</keyword>
<keyword evidence="3" id="KW-0378">Hydrolase</keyword>
<evidence type="ECO:0000313" key="9">
    <source>
        <dbReference type="EMBL" id="MBP1856277.1"/>
    </source>
</evidence>
<keyword evidence="6" id="KW-0238">DNA-binding</keyword>
<sequence length="298" mass="35648">MNRKLVNFNYSQNSINTYKSCPVKFKYKYIDKINWMKDDIESRGYYDSLKTGLDFHLLCERYFNSIPVGMDMISDNDRNKFTKWIERVKRDIPIEQNKKYLTEYEIALNLNGNKIQAMYDLLVVGEDSIEIWDWKTESRKINYKNVESRVQTIVYMFLAKEVIPKLFGIKVDFENVKMTYYQPGFEDTKISILYDKEKHKTFKNYIVKYLDMIKKTDFNYKDDIFLNDADSVQNDGEMLYNNNIERMCWESDESTIDTGENAIKLVKNKKHCNYCEFNKLCNNKDVDFEILESEVYGT</sequence>
<evidence type="ECO:0000256" key="1">
    <source>
        <dbReference type="ARBA" id="ARBA00022741"/>
    </source>
</evidence>
<keyword evidence="4" id="KW-0347">Helicase</keyword>
<gene>
    <name evidence="9" type="ORF">J2Z43_002725</name>
</gene>
<evidence type="ECO:0000313" key="10">
    <source>
        <dbReference type="Proteomes" id="UP000767291"/>
    </source>
</evidence>
<evidence type="ECO:0000256" key="2">
    <source>
        <dbReference type="ARBA" id="ARBA00022763"/>
    </source>
</evidence>
<dbReference type="Gene3D" id="3.90.320.10">
    <property type="match status" value="1"/>
</dbReference>
<feature type="domain" description="PD-(D/E)XK endonuclease-like" evidence="8">
    <location>
        <begin position="10"/>
        <end position="282"/>
    </location>
</feature>
<evidence type="ECO:0000256" key="3">
    <source>
        <dbReference type="ARBA" id="ARBA00022801"/>
    </source>
</evidence>